<gene>
    <name evidence="1" type="ORF">HF200_29095</name>
</gene>
<dbReference type="SUPFAM" id="SSF82185">
    <property type="entry name" value="Histone H3 K4-specific methyltransferase SET7/9 N-terminal domain"/>
    <property type="match status" value="1"/>
</dbReference>
<organism evidence="1 2">
    <name type="scientific">Streptomyces galbus</name>
    <dbReference type="NCBI Taxonomy" id="33898"/>
    <lineage>
        <taxon>Bacteria</taxon>
        <taxon>Bacillati</taxon>
        <taxon>Actinomycetota</taxon>
        <taxon>Actinomycetes</taxon>
        <taxon>Kitasatosporales</taxon>
        <taxon>Streptomycetaceae</taxon>
        <taxon>Streptomyces</taxon>
    </lineage>
</organism>
<accession>A0ABX1IRQ7</accession>
<reference evidence="1 2" key="1">
    <citation type="submission" date="2020-04" db="EMBL/GenBank/DDBJ databases">
        <title>Genome sequence of Streptomyces galbus strain I339.</title>
        <authorList>
            <person name="Silva E.A.N."/>
            <person name="Merces M."/>
            <person name="Castelo Branco A.P.O.T."/>
            <person name="Vasconcelos P.C."/>
            <person name="Costa N.P."/>
            <person name="Marinho G.C.S."/>
            <person name="Oliveira C.J.B."/>
            <person name="Araujo D."/>
            <person name="Rodrigues Junior V.S."/>
            <person name="Almeida R."/>
            <person name="Silva Filho U.R."/>
            <person name="Andrade A.S.A."/>
            <person name="Cibulski S.P."/>
        </authorList>
    </citation>
    <scope>NUCLEOTIDE SEQUENCE [LARGE SCALE GENOMIC DNA]</scope>
    <source>
        <strain evidence="1 2">I339</strain>
    </source>
</reference>
<proteinExistence type="predicted"/>
<evidence type="ECO:0008006" key="3">
    <source>
        <dbReference type="Google" id="ProtNLM"/>
    </source>
</evidence>
<comment type="caution">
    <text evidence="1">The sequence shown here is derived from an EMBL/GenBank/DDBJ whole genome shotgun (WGS) entry which is preliminary data.</text>
</comment>
<keyword evidence="2" id="KW-1185">Reference proteome</keyword>
<name>A0ABX1IRQ7_STRGB</name>
<evidence type="ECO:0000313" key="1">
    <source>
        <dbReference type="EMBL" id="NKQ28324.1"/>
    </source>
</evidence>
<dbReference type="RefSeq" id="WP_168376040.1">
    <property type="nucleotide sequence ID" value="NZ_JAAXMD010000408.1"/>
</dbReference>
<dbReference type="Proteomes" id="UP000744032">
    <property type="component" value="Unassembled WGS sequence"/>
</dbReference>
<protein>
    <recommendedName>
        <fullName evidence="3">Toxin-antitoxin system YwqK family antitoxin</fullName>
    </recommendedName>
</protein>
<dbReference type="Gene3D" id="2.20.110.10">
    <property type="entry name" value="Histone H3 K4-specific methyltransferase SET7/9 N-terminal domain"/>
    <property type="match status" value="1"/>
</dbReference>
<sequence length="120" mass="13606">MQRVDIDSPDVFIDEEEVLHHRGRRFTGEAVEYQRGALVSLVTYEDGVENGPLLEWYTDGTPRSRATMRDGFAVGEAHAWHPNGRLAVRILMSDDGLRQLSRLEWDEGGNVTKEWHAEAG</sequence>
<evidence type="ECO:0000313" key="2">
    <source>
        <dbReference type="Proteomes" id="UP000744032"/>
    </source>
</evidence>
<dbReference type="EMBL" id="JAAXMD010000408">
    <property type="protein sequence ID" value="NKQ28324.1"/>
    <property type="molecule type" value="Genomic_DNA"/>
</dbReference>